<reference evidence="1 2" key="1">
    <citation type="submission" date="2023-01" db="EMBL/GenBank/DDBJ databases">
        <authorList>
            <person name="Lee S.H."/>
            <person name="Jung H.S."/>
            <person name="Yun J.U."/>
        </authorList>
    </citation>
    <scope>NUCLEOTIDE SEQUENCE [LARGE SCALE GENOMIC DNA]</scope>
    <source>
        <strain evidence="1 2">CBA3646</strain>
    </source>
</reference>
<dbReference type="Proteomes" id="UP001210339">
    <property type="component" value="Chromosome"/>
</dbReference>
<name>A0ABY7QTB3_9FIRM</name>
<keyword evidence="2" id="KW-1185">Reference proteome</keyword>
<evidence type="ECO:0000313" key="2">
    <source>
        <dbReference type="Proteomes" id="UP001210339"/>
    </source>
</evidence>
<accession>A0ABY7QTB3</accession>
<evidence type="ECO:0000313" key="1">
    <source>
        <dbReference type="EMBL" id="WBW49319.1"/>
    </source>
</evidence>
<protein>
    <submittedName>
        <fullName evidence="1">Uncharacterized protein</fullName>
    </submittedName>
</protein>
<proteinExistence type="predicted"/>
<dbReference type="RefSeq" id="WP_271190851.1">
    <property type="nucleotide sequence ID" value="NZ_CP115667.1"/>
</dbReference>
<organism evidence="1 2">
    <name type="scientific">Peptoniphilus equinus</name>
    <dbReference type="NCBI Taxonomy" id="3016343"/>
    <lineage>
        <taxon>Bacteria</taxon>
        <taxon>Bacillati</taxon>
        <taxon>Bacillota</taxon>
        <taxon>Tissierellia</taxon>
        <taxon>Tissierellales</taxon>
        <taxon>Peptoniphilaceae</taxon>
        <taxon>Peptoniphilus</taxon>
    </lineage>
</organism>
<dbReference type="EMBL" id="CP115667">
    <property type="protein sequence ID" value="WBW49319.1"/>
    <property type="molecule type" value="Genomic_DNA"/>
</dbReference>
<sequence>MEEKVVDKRLGKYYKLIKRRDKIVQEAEEAWNKVLTDIGNEVVEFCTKENITTDEFFNIVKSRKDEQELQRMEADLEAHEEMPD</sequence>
<gene>
    <name evidence="1" type="ORF">O6R05_04735</name>
</gene>